<keyword evidence="3" id="KW-0597">Phosphoprotein</keyword>
<evidence type="ECO:0000256" key="4">
    <source>
        <dbReference type="ARBA" id="ARBA00022679"/>
    </source>
</evidence>
<keyword evidence="6" id="KW-0902">Two-component regulatory system</keyword>
<dbReference type="PANTHER" id="PTHR44936">
    <property type="entry name" value="SENSOR PROTEIN CREC"/>
    <property type="match status" value="1"/>
</dbReference>
<dbReference type="InterPro" id="IPR050980">
    <property type="entry name" value="2C_sensor_his_kinase"/>
</dbReference>
<evidence type="ECO:0000256" key="3">
    <source>
        <dbReference type="ARBA" id="ARBA00022553"/>
    </source>
</evidence>
<dbReference type="Gene3D" id="3.30.565.10">
    <property type="entry name" value="Histidine kinase-like ATPase, C-terminal domain"/>
    <property type="match status" value="1"/>
</dbReference>
<dbReference type="PANTHER" id="PTHR44936:SF9">
    <property type="entry name" value="SENSOR PROTEIN CREC"/>
    <property type="match status" value="1"/>
</dbReference>
<dbReference type="InterPro" id="IPR003594">
    <property type="entry name" value="HATPase_dom"/>
</dbReference>
<feature type="domain" description="Histidine kinase" evidence="7">
    <location>
        <begin position="99"/>
        <end position="304"/>
    </location>
</feature>
<evidence type="ECO:0000313" key="8">
    <source>
        <dbReference type="EMBL" id="MBC5716086.1"/>
    </source>
</evidence>
<proteinExistence type="predicted"/>
<evidence type="ECO:0000256" key="5">
    <source>
        <dbReference type="ARBA" id="ARBA00022777"/>
    </source>
</evidence>
<dbReference type="Proteomes" id="UP000602260">
    <property type="component" value="Unassembled WGS sequence"/>
</dbReference>
<comment type="caution">
    <text evidence="8">The sequence shown here is derived from an EMBL/GenBank/DDBJ whole genome shotgun (WGS) entry which is preliminary data.</text>
</comment>
<evidence type="ECO:0000256" key="1">
    <source>
        <dbReference type="ARBA" id="ARBA00000085"/>
    </source>
</evidence>
<protein>
    <recommendedName>
        <fullName evidence="2">histidine kinase</fullName>
        <ecNumber evidence="2">2.7.13.3</ecNumber>
    </recommendedName>
</protein>
<evidence type="ECO:0000313" key="9">
    <source>
        <dbReference type="Proteomes" id="UP000602260"/>
    </source>
</evidence>
<evidence type="ECO:0000256" key="2">
    <source>
        <dbReference type="ARBA" id="ARBA00012438"/>
    </source>
</evidence>
<dbReference type="SMART" id="SM00387">
    <property type="entry name" value="HATPase_c"/>
    <property type="match status" value="1"/>
</dbReference>
<keyword evidence="9" id="KW-1185">Reference proteome</keyword>
<reference evidence="8" key="1">
    <citation type="submission" date="2020-08" db="EMBL/GenBank/DDBJ databases">
        <title>Genome public.</title>
        <authorList>
            <person name="Liu C."/>
            <person name="Sun Q."/>
        </authorList>
    </citation>
    <scope>NUCLEOTIDE SEQUENCE</scope>
    <source>
        <strain evidence="8">BX5</strain>
    </source>
</reference>
<organism evidence="8 9">
    <name type="scientific">Flintibacter faecis</name>
    <dbReference type="NCBI Taxonomy" id="2763047"/>
    <lineage>
        <taxon>Bacteria</taxon>
        <taxon>Bacillati</taxon>
        <taxon>Bacillota</taxon>
        <taxon>Clostridia</taxon>
        <taxon>Eubacteriales</taxon>
        <taxon>Flintibacter</taxon>
    </lineage>
</organism>
<dbReference type="Pfam" id="PF02518">
    <property type="entry name" value="HATPase_c"/>
    <property type="match status" value="1"/>
</dbReference>
<dbReference type="GO" id="GO:0004673">
    <property type="term" value="F:protein histidine kinase activity"/>
    <property type="evidence" value="ECO:0007669"/>
    <property type="project" value="UniProtKB-EC"/>
</dbReference>
<evidence type="ECO:0000259" key="7">
    <source>
        <dbReference type="PROSITE" id="PS50109"/>
    </source>
</evidence>
<dbReference type="PROSITE" id="PS50109">
    <property type="entry name" value="HIS_KIN"/>
    <property type="match status" value="1"/>
</dbReference>
<name>A0A8J6M4Y1_9FIRM</name>
<keyword evidence="4" id="KW-0808">Transferase</keyword>
<dbReference type="EMBL" id="JACOPN010000001">
    <property type="protein sequence ID" value="MBC5716086.1"/>
    <property type="molecule type" value="Genomic_DNA"/>
</dbReference>
<dbReference type="GO" id="GO:0000160">
    <property type="term" value="P:phosphorelay signal transduction system"/>
    <property type="evidence" value="ECO:0007669"/>
    <property type="project" value="UniProtKB-KW"/>
</dbReference>
<keyword evidence="5 8" id="KW-0418">Kinase</keyword>
<accession>A0A8J6M4Y1</accession>
<comment type="catalytic activity">
    <reaction evidence="1">
        <text>ATP + protein L-histidine = ADP + protein N-phospho-L-histidine.</text>
        <dbReference type="EC" id="2.7.13.3"/>
    </reaction>
</comment>
<gene>
    <name evidence="8" type="ORF">H8S55_01880</name>
</gene>
<dbReference type="RefSeq" id="WP_186877566.1">
    <property type="nucleotide sequence ID" value="NZ_JACOPN010000001.1"/>
</dbReference>
<dbReference type="InterPro" id="IPR005467">
    <property type="entry name" value="His_kinase_dom"/>
</dbReference>
<sequence length="348" mass="37454">MSDMQKLQENLLNAFPEAALLLSRGHVAAANQAARHLLPRLEDGGEVPLELERLPEENGGLVTVGGSAWRVQMTQTQWGRLIVLFPAVQTAVTAAQLDGSLRQMRTYLAQMQLAAEDIPLSSRGMFWKSYHQMFRLMDNLDLLRQLGQPGGAALQLAALDLTALCRRAVQSCTWLLERAGVKLAYDSPPAALLAPGDVALLERVLLELIANGARWTGQGTLKLSLRRLGTRGVVTVTPGRGLPRQRLDELLRRESGYGIPRPGTGAGIGIPLAETIVKLHRGSLLMNTGEDGIPVAVLALPTGPMPTRVTVRTPKVQRSGGLSAPLVALADILPAESFCPEEEANLST</sequence>
<dbReference type="InterPro" id="IPR036890">
    <property type="entry name" value="HATPase_C_sf"/>
</dbReference>
<dbReference type="SUPFAM" id="SSF55874">
    <property type="entry name" value="ATPase domain of HSP90 chaperone/DNA topoisomerase II/histidine kinase"/>
    <property type="match status" value="1"/>
</dbReference>
<dbReference type="EC" id="2.7.13.3" evidence="2"/>
<dbReference type="AlphaFoldDB" id="A0A8J6M4Y1"/>
<evidence type="ECO:0000256" key="6">
    <source>
        <dbReference type="ARBA" id="ARBA00023012"/>
    </source>
</evidence>